<dbReference type="InterPro" id="IPR034122">
    <property type="entry name" value="Retropepsin-like_bacterial"/>
</dbReference>
<dbReference type="Proteomes" id="UP001560573">
    <property type="component" value="Unassembled WGS sequence"/>
</dbReference>
<organism evidence="2 3">
    <name type="scientific">Danxiaibacter flavus</name>
    <dbReference type="NCBI Taxonomy" id="3049108"/>
    <lineage>
        <taxon>Bacteria</taxon>
        <taxon>Pseudomonadati</taxon>
        <taxon>Bacteroidota</taxon>
        <taxon>Chitinophagia</taxon>
        <taxon>Chitinophagales</taxon>
        <taxon>Chitinophagaceae</taxon>
        <taxon>Danxiaibacter</taxon>
    </lineage>
</organism>
<dbReference type="RefSeq" id="WP_369328112.1">
    <property type="nucleotide sequence ID" value="NZ_JAULBC010000001.1"/>
</dbReference>
<proteinExistence type="predicted"/>
<dbReference type="CDD" id="cd05483">
    <property type="entry name" value="retropepsin_like_bacteria"/>
    <property type="match status" value="1"/>
</dbReference>
<gene>
    <name evidence="2" type="ORF">QTN47_04380</name>
</gene>
<dbReference type="EC" id="3.4.23.-" evidence="2"/>
<evidence type="ECO:0000256" key="1">
    <source>
        <dbReference type="SAM" id="SignalP"/>
    </source>
</evidence>
<reference evidence="2 3" key="1">
    <citation type="submission" date="2023-07" db="EMBL/GenBank/DDBJ databases">
        <authorList>
            <person name="Lian W.-H."/>
        </authorList>
    </citation>
    <scope>NUCLEOTIDE SEQUENCE [LARGE SCALE GENOMIC DNA]</scope>
    <source>
        <strain evidence="2 3">SYSU DXS3180</strain>
    </source>
</reference>
<keyword evidence="2" id="KW-0378">Hydrolase</keyword>
<evidence type="ECO:0000313" key="2">
    <source>
        <dbReference type="EMBL" id="MEX6686716.1"/>
    </source>
</evidence>
<accession>A0ABV3ZC96</accession>
<dbReference type="Pfam" id="PF13650">
    <property type="entry name" value="Asp_protease_2"/>
    <property type="match status" value="1"/>
</dbReference>
<keyword evidence="1" id="KW-0732">Signal</keyword>
<evidence type="ECO:0000313" key="3">
    <source>
        <dbReference type="Proteomes" id="UP001560573"/>
    </source>
</evidence>
<comment type="caution">
    <text evidence="2">The sequence shown here is derived from an EMBL/GenBank/DDBJ whole genome shotgun (WGS) entry which is preliminary data.</text>
</comment>
<dbReference type="SUPFAM" id="SSF50630">
    <property type="entry name" value="Acid proteases"/>
    <property type="match status" value="1"/>
</dbReference>
<dbReference type="GO" id="GO:0016787">
    <property type="term" value="F:hydrolase activity"/>
    <property type="evidence" value="ECO:0007669"/>
    <property type="project" value="UniProtKB-KW"/>
</dbReference>
<feature type="signal peptide" evidence="1">
    <location>
        <begin position="1"/>
        <end position="19"/>
    </location>
</feature>
<keyword evidence="3" id="KW-1185">Reference proteome</keyword>
<dbReference type="Gene3D" id="2.40.70.10">
    <property type="entry name" value="Acid Proteases"/>
    <property type="match status" value="1"/>
</dbReference>
<protein>
    <submittedName>
        <fullName evidence="2">Retropepsin-like aspartic protease</fullName>
        <ecNumber evidence="2">3.4.23.-</ecNumber>
    </submittedName>
</protein>
<name>A0ABV3ZC96_9BACT</name>
<dbReference type="EMBL" id="JAULBC010000001">
    <property type="protein sequence ID" value="MEX6686716.1"/>
    <property type="molecule type" value="Genomic_DNA"/>
</dbReference>
<sequence>MKRGILLFLSFIVSVHAFSQQSINQLILKKDYLSVKESLLQQQAPVLSGDQFAIYSAVLLNAFGNADSSMQILSRLERIDGIKDDTLAYLYYKTVYDNYIKLFEYKKAFDAGTALLQRYPQFIDPGDLEDEKEALKIWQMVQNIPPQKILQPDKTNIHFTKDKANLWNLPVANKDSSYDFVFDSGAGISTITDTYAGLLGLKYINNATVSIRSGITGIPTRAKMAYAESLRIGDIEITNSLFLVFPDTALSFANGAYNINGIIGFPVIKEMGTLNFSENELEVTRSRRENDPAPNLAMDELKPVIYLSYKGGLLPFTFDFGAQSTMFSDVFYRSFKSDFQTNCVDTVLRVGGTSGEKVMQVVKCPMLELKCNNAVIKLTDAIVSKDTLSTNADIYYGNIGQDVIGQFKTMIIDFKQSYVKFE</sequence>
<dbReference type="InterPro" id="IPR021109">
    <property type="entry name" value="Peptidase_aspartic_dom_sf"/>
</dbReference>
<feature type="chain" id="PRO_5047498274" evidence="1">
    <location>
        <begin position="20"/>
        <end position="422"/>
    </location>
</feature>